<keyword evidence="2" id="KW-0808">Transferase</keyword>
<proteinExistence type="inferred from homology"/>
<dbReference type="EMBL" id="SIHI01000013">
    <property type="protein sequence ID" value="TWT51521.1"/>
    <property type="molecule type" value="Genomic_DNA"/>
</dbReference>
<dbReference type="RefSeq" id="WP_197441284.1">
    <property type="nucleotide sequence ID" value="NZ_SIHI01000013.1"/>
</dbReference>
<keyword evidence="3" id="KW-1185">Reference proteome</keyword>
<evidence type="ECO:0000313" key="2">
    <source>
        <dbReference type="EMBL" id="TWT51521.1"/>
    </source>
</evidence>
<dbReference type="PANTHER" id="PTHR18964:SF149">
    <property type="entry name" value="BIFUNCTIONAL UDP-N-ACETYLGLUCOSAMINE 2-EPIMERASE_N-ACETYLMANNOSAMINE KINASE"/>
    <property type="match status" value="1"/>
</dbReference>
<gene>
    <name evidence="2" type="primary">glkA</name>
    <name evidence="2" type="ORF">KOR42_35690</name>
</gene>
<protein>
    <submittedName>
        <fullName evidence="2">Glucokinase</fullName>
        <ecNumber evidence="2">2.7.1.2</ecNumber>
    </submittedName>
</protein>
<dbReference type="SUPFAM" id="SSF53067">
    <property type="entry name" value="Actin-like ATPase domain"/>
    <property type="match status" value="1"/>
</dbReference>
<sequence>MPEIFAGVDVGGTTVKCALADQDGNVLREGTIDTDSHYGPKEVLKRIGDLVLKLAGELGESQLVALGMGLPGLVDLHAGETRYLPNMTAHWKNVPVSAILSEQIQCRVLLLNDVRTATLGELTFREGPAAKTMVFIAIGTGIGGGIVIDGKLRLGPLGAAGELGHQTIDRTGPLCGCGNHGCLETLASGTALAAEGIRLMLMGLAPNLHDLVDGEPGRVDVEMMGQVADQDDAVRDAILNAASDIAIGVANVVTTVHPDLVVIGGGVANLGPLLLDRIREDVETRVGRLFPVDDIRIEKSQLGAKAGVLGAVALAIHGFPD</sequence>
<dbReference type="InterPro" id="IPR000600">
    <property type="entry name" value="ROK"/>
</dbReference>
<keyword evidence="2" id="KW-0418">Kinase</keyword>
<dbReference type="EC" id="2.7.1.2" evidence="2"/>
<dbReference type="PROSITE" id="PS01125">
    <property type="entry name" value="ROK"/>
    <property type="match status" value="1"/>
</dbReference>
<organism evidence="2 3">
    <name type="scientific">Thalassoglobus neptunius</name>
    <dbReference type="NCBI Taxonomy" id="1938619"/>
    <lineage>
        <taxon>Bacteria</taxon>
        <taxon>Pseudomonadati</taxon>
        <taxon>Planctomycetota</taxon>
        <taxon>Planctomycetia</taxon>
        <taxon>Planctomycetales</taxon>
        <taxon>Planctomycetaceae</taxon>
        <taxon>Thalassoglobus</taxon>
    </lineage>
</organism>
<dbReference type="AlphaFoldDB" id="A0A5C5WN43"/>
<accession>A0A5C5WN43</accession>
<comment type="similarity">
    <text evidence="1">Belongs to the ROK (NagC/XylR) family.</text>
</comment>
<name>A0A5C5WN43_9PLAN</name>
<dbReference type="Gene3D" id="3.30.420.40">
    <property type="match status" value="2"/>
</dbReference>
<dbReference type="Proteomes" id="UP000317243">
    <property type="component" value="Unassembled WGS sequence"/>
</dbReference>
<dbReference type="PANTHER" id="PTHR18964">
    <property type="entry name" value="ROK (REPRESSOR, ORF, KINASE) FAMILY"/>
    <property type="match status" value="1"/>
</dbReference>
<evidence type="ECO:0000256" key="1">
    <source>
        <dbReference type="ARBA" id="ARBA00006479"/>
    </source>
</evidence>
<dbReference type="GO" id="GO:0004340">
    <property type="term" value="F:glucokinase activity"/>
    <property type="evidence" value="ECO:0007669"/>
    <property type="project" value="UniProtKB-EC"/>
</dbReference>
<dbReference type="InterPro" id="IPR043129">
    <property type="entry name" value="ATPase_NBD"/>
</dbReference>
<reference evidence="2 3" key="1">
    <citation type="submission" date="2019-02" db="EMBL/GenBank/DDBJ databases">
        <title>Deep-cultivation of Planctomycetes and their phenomic and genomic characterization uncovers novel biology.</title>
        <authorList>
            <person name="Wiegand S."/>
            <person name="Jogler M."/>
            <person name="Boedeker C."/>
            <person name="Pinto D."/>
            <person name="Vollmers J."/>
            <person name="Rivas-Marin E."/>
            <person name="Kohn T."/>
            <person name="Peeters S.H."/>
            <person name="Heuer A."/>
            <person name="Rast P."/>
            <person name="Oberbeckmann S."/>
            <person name="Bunk B."/>
            <person name="Jeske O."/>
            <person name="Meyerdierks A."/>
            <person name="Storesund J.E."/>
            <person name="Kallscheuer N."/>
            <person name="Luecker S."/>
            <person name="Lage O.M."/>
            <person name="Pohl T."/>
            <person name="Merkel B.J."/>
            <person name="Hornburger P."/>
            <person name="Mueller R.-W."/>
            <person name="Bruemmer F."/>
            <person name="Labrenz M."/>
            <person name="Spormann A.M."/>
            <person name="Op Den Camp H."/>
            <person name="Overmann J."/>
            <person name="Amann R."/>
            <person name="Jetten M.S.M."/>
            <person name="Mascher T."/>
            <person name="Medema M.H."/>
            <person name="Devos D.P."/>
            <person name="Kaster A.-K."/>
            <person name="Ovreas L."/>
            <person name="Rohde M."/>
            <person name="Galperin M.Y."/>
            <person name="Jogler C."/>
        </authorList>
    </citation>
    <scope>NUCLEOTIDE SEQUENCE [LARGE SCALE GENOMIC DNA]</scope>
    <source>
        <strain evidence="2 3">KOR42</strain>
    </source>
</reference>
<comment type="caution">
    <text evidence="2">The sequence shown here is derived from an EMBL/GenBank/DDBJ whole genome shotgun (WGS) entry which is preliminary data.</text>
</comment>
<dbReference type="Pfam" id="PF00480">
    <property type="entry name" value="ROK"/>
    <property type="match status" value="1"/>
</dbReference>
<evidence type="ECO:0000313" key="3">
    <source>
        <dbReference type="Proteomes" id="UP000317243"/>
    </source>
</evidence>
<dbReference type="InterPro" id="IPR049874">
    <property type="entry name" value="ROK_cs"/>
</dbReference>